<dbReference type="SUPFAM" id="SSF52540">
    <property type="entry name" value="P-loop containing nucleoside triphosphate hydrolases"/>
    <property type="match status" value="1"/>
</dbReference>
<dbReference type="InterPro" id="IPR027417">
    <property type="entry name" value="P-loop_NTPase"/>
</dbReference>
<dbReference type="EMBL" id="CAJNXB010005087">
    <property type="protein sequence ID" value="CAF3407898.1"/>
    <property type="molecule type" value="Genomic_DNA"/>
</dbReference>
<reference evidence="2" key="1">
    <citation type="submission" date="2021-02" db="EMBL/GenBank/DDBJ databases">
        <authorList>
            <person name="Nowell W R."/>
        </authorList>
    </citation>
    <scope>NUCLEOTIDE SEQUENCE</scope>
</reference>
<keyword evidence="5" id="KW-1185">Reference proteome</keyword>
<dbReference type="EMBL" id="CAJOBP010001721">
    <property type="protein sequence ID" value="CAF4306374.1"/>
    <property type="molecule type" value="Genomic_DNA"/>
</dbReference>
<dbReference type="Proteomes" id="UP000663825">
    <property type="component" value="Unassembled WGS sequence"/>
</dbReference>
<evidence type="ECO:0000313" key="5">
    <source>
        <dbReference type="Proteomes" id="UP000663873"/>
    </source>
</evidence>
<protein>
    <submittedName>
        <fullName evidence="2">Uncharacterized protein</fullName>
    </submittedName>
</protein>
<dbReference type="GO" id="GO:0004842">
    <property type="term" value="F:ubiquitin-protein transferase activity"/>
    <property type="evidence" value="ECO:0007669"/>
    <property type="project" value="InterPro"/>
</dbReference>
<evidence type="ECO:0000313" key="4">
    <source>
        <dbReference type="Proteomes" id="UP000663825"/>
    </source>
</evidence>
<dbReference type="PANTHER" id="PTHR22605:SF1">
    <property type="entry name" value="RZ-TYPE DOMAIN-CONTAINING PROTEIN"/>
    <property type="match status" value="1"/>
</dbReference>
<organism evidence="2 4">
    <name type="scientific">Rotaria socialis</name>
    <dbReference type="NCBI Taxonomy" id="392032"/>
    <lineage>
        <taxon>Eukaryota</taxon>
        <taxon>Metazoa</taxon>
        <taxon>Spiralia</taxon>
        <taxon>Gnathifera</taxon>
        <taxon>Rotifera</taxon>
        <taxon>Eurotatoria</taxon>
        <taxon>Bdelloidea</taxon>
        <taxon>Philodinida</taxon>
        <taxon>Philodinidae</taxon>
        <taxon>Rotaria</taxon>
    </lineage>
</organism>
<dbReference type="Gene3D" id="3.40.50.300">
    <property type="entry name" value="P-loop containing nucleotide triphosphate hydrolases"/>
    <property type="match status" value="1"/>
</dbReference>
<evidence type="ECO:0000313" key="2">
    <source>
        <dbReference type="EMBL" id="CAF3407898.1"/>
    </source>
</evidence>
<gene>
    <name evidence="2" type="ORF">TIS948_LOCUS28305</name>
    <name evidence="3" type="ORF">UJA718_LOCUS12973</name>
</gene>
<dbReference type="Proteomes" id="UP000663873">
    <property type="component" value="Unassembled WGS sequence"/>
</dbReference>
<name>A0A818ANK8_9BILA</name>
<dbReference type="PANTHER" id="PTHR22605">
    <property type="entry name" value="RZ-TYPE DOMAIN-CONTAINING PROTEIN"/>
    <property type="match status" value="1"/>
</dbReference>
<comment type="caution">
    <text evidence="2">The sequence shown here is derived from an EMBL/GenBank/DDBJ whole genome shotgun (WGS) entry which is preliminary data.</text>
</comment>
<dbReference type="OrthoDB" id="10038752at2759"/>
<evidence type="ECO:0000256" key="1">
    <source>
        <dbReference type="SAM" id="MobiDB-lite"/>
    </source>
</evidence>
<sequence>MLSYFSNWLKGKRTISESASQFGHVFESNDVGMKFFDSILQHSITFDELIEQDEKILLQDIDYITQCATTDLTPNESSDRPQQRIDAYLYVHRRMQEYVRRINKDYPPLKKLEKHLFDLLKSTFKETKGQEPNLIVEVKDVLLTMNLSQYLSSIATVDNLDTLNSFFVLSKLSMQAARHIDGSRLSWANILSKVTIKNISLEQFIQVYQYYQKAFEEIPFDMSVFIHLIGRLHRSKQAKEPPFKTFLLLNQKLQFDRLEFFPAFLPIFIYGLKNHWYEMKDIVVFFSYVQAQDQVLFGKYFSEYSSNVNIDELWNMFLYLYKIGAISDVVQKYLALVLSERIPSVYVKTFHQYAKSAKESLKEIKPELQEHFKHVFEKIFDAYMVNRLNDPKDSYIFTQTDCLDFLQIGIELSLTNLLERHSCLLLIQRILFQTETNQNTNAQKLRSLFQNLKKFNEIFLKTYPPEKIIHDQFLQNFLITHISIWLKLDEDIYRYLCAQHKNNSWATYIWSRIVFLSLSQMLNNNHIGILSKLNDWLKTVKRDVYDPTDIFTLILINNLFELILDKYSQAILALPNIVIIMNYVISMRENKSININVQKLDNFIENGNNIVYEVLRLNSKCSLYHELLSGSIIECFVPLVDMNKIILAIDHRQYKFPLTSVIVDAIMSVPKPKDINITDIKPNKKSFGQFIQTINEWFKWFDRYIDIFQHIIGWMKNHNVKGSNQLLIDLLRIRDDPKMTVTEIKKVIEGTLNILKPFKDLRCLCQLFNCLIPFQITNPGTLNTQENETEFLNELKRFNPNNTFIVGCQKNYEKTISITNCQQVQWSLVSENYPGDIVVEYRSHGTQSDYMKLFDKLDVSVHKNVLHGQFESLRSGQLLITVSNRNNPSSVTIWYRIKSTGLSSCHLFHGIFNMYYDKYCQQNSESIYENEFSALLDQVFLFIKKLLSGEINLREMTEIQTIFKDKNINIREEVKRLFISCSNKQNNNRANQPATIEQEIEQICEWLQIYQYYSHLNIIMECIEKFDLVASGDEEETISRIKSLSENENCSLKEITEAYQILKECFQRLTHQHLQLIKTVVECSNVISMMKKSDLYSQNGRRRFQELRDNLTTQFQMQELNNMILNSWIITYALIEPFMFKAKNFDEFIVRLAELKNIDENSLNHIKVVNDNIQLVTIWLSADETAVLDNALITMDHLFKTGTVSFHLRRLMRQQSCYEMGYSIDRFQGAMNVATRENIQAPARKIPFTLSMSDIDDHKRQLTFCNVDVKENAQHRKYLIEGQLELLKVIGKIYHIFIKLELVGHPDYQLRDQSYDIGLHQTQLGSLLANQQSHVDPLVSTAIRNRIQSLETIYISLKVAHDRWTQCLKKHRESCRLLKLFSNHEIMTLIILLRTSNGLNSVRIRFLKQIFEFKTLNEQQDAEEQKFAIHCLEHYLRSLRISQEDLNIDHLYDKYQIKPDTNVDLCLTKLSKFFEDVFQNNEKILQEIRMHDENEQYIVHINRSYALATDKASFSHDFDINTCCLLLNIFQNQLPASFQILWCTNSTEYDIDLFFSRIRTFPSLTFVIMDIDKMQYRLREILLNEQYALTQQQAKHGRVFYFSRELTITRKGLREFPIPTQYKDPYASYHHILNLFKRHNIKLSEIHTVYGTAGIGKTHRINKEYKNDHTSCFSINDKLNVSLLISSFLSSHAKMMNSEPSIFFNISIHAPFEALNRALFSLFICGCLNDPESGLIFSLPHNQSWTFIIEVPYSDARDVNVHDNYNQILPIISIMSPANLEEITDENYQLFIGEEEEVVARFLKAFENKSIDRKATDETSVSFESLTNSDECRTYIYNCIRKYASNLPKDKIYQLSLTKFLYRRFRFFQGFYYCMNETIDNLGSTTMKQMINEAVSLAQVNFRDSNYPRTFLVYDPNFSLHLLHGDWNLVSPELKKLFNNCDPFKSKEYIEKDYYAECLSWVIDIKYQAFMGAVKKTKFILTENFAYKLLHVHERKLTKMALIIEGDTGVGKTFLLKFYSLLLNSKGTDDPLQANSVSQIVNNSNSFILRLIETIQPDQKHILNIFLQRIRPIILTLRAEEGKKKEEIFNEQPIILPEAPVQDENNDHVDIELLADISKSLRNYAYKRNILYNIWRVLLKVSTENPTGLKDSLIESLRDYITLKISSDPLLSISSRLVNLLEEVYSPTIDMSIEMFKEYLFYSELKSLFYRLLLHPGITEEQVVEFMTPICALARQVPRAEIVVFFDEVNTSSCLGLFKEMFVDRTLHGTSLPENIFFTAAINPFIKIDENTAQVHRSNYMVHDLPQSLKHLKVSYGPLEQSTLANYIVRKIAMFQLSSSKGTGRTMPLEKYFQETLANSILKAQEFCEKNLGLNSVSQREIQRCFNMIDFFWTLRYDDELKYDQKTYSPNPMRCIALSIALIYYFRLPTKEDNLKRKDDKTPSREQLADLLRETIPEFDHLIQRELENFVNTNNFVFPQGVAINQAVREHVFAIVISIATRTPLSIIGEPGQSKTLSFQIVVQNLQGAQLSTKPFCKRLPAVDPFYSLGSKYTQSDDIASVFDRAIKREQQYEQNRINTRCVVFLDEASLPDEKKMVLKVLHPYLDDCQVAFVAVANKAFDAANANRMICIYRSLPSKDDQKILAYGCLGLQNKEPESVKDDRLTKIVFGLCQGYRELLQSPDIPHIFHDRDFIYMLRELRFELINVNEVDHASVGEITPRSLLQALEDNFNGIRIDEFGKLVDIFSNAVAQQSPQFRSLITEKQKFQRNVPTILRSSMKLDPVRRRLYGRYKLIIDESEDESAVRLLFQLGILHSDRSQTTVFRMSDFPNDIDNELRNVEILSEIKLCMETGKTILMINTGRVHGSLYDVFNQNFSIMATEDSRKIFSKVTIGSKTIDVIVHEDFQCIVHIKRSEFKEIPAPFLSRFQKFSFSVSDFYSIQLKQIPIDDQKLLNAVETKARSFIEHFGREYFYGFNNETLCSCLLSFIENNDKGEPYLSNIHENYTQLTIQSKSYIEEDTKNKAQCFLYAVISKMLQIASPESMIFKLPTFEESTSRGLCQNYFYQQEHFNIGDFVSQLISSPVTSTDENELLILFENTEQNKNNIGTMRKLMIFTRTSSFVNSLNKQSKHDLFCKNDENDMMMNIGDNVDIINLAMIENSNELDEQVQNFKEKVDKSVLIFIIDGRINQQRIHIPFVRQLIDKVDLACNDPSENLRKFFIILMHSSGQELNHKSCFSSIFLDEWDYWFLDTSAPGSAFHLQKMLQIFTLKIGLTHQREPLDKPFYDVNMLFDDCLWDFCSRLQINVHKLSGETMFHDRNAFEFYQIETTIPRRVQCLKNIFQQIDEFQKYIITSYHENVSMKEDSLRKNCNSIYELAKDTLAGKQLTGFVDSLQSRIRVSFTQFASYILKNVIDDYGLGSLIKLSNKDSDYIKLLQLIDCSSFSGNNENQTGSLMMQGMLILNDRYSCVPQTPLFYLCQQRIKTLADEIKSKLANQKNQLKEQVDGLNFDDDLLAPATTAMEFNNDMHDDEDQTREQFCTQLVRSIMNDNVLTKILSSATLQSFTSDSIRIHCTIIEKNFYDNQIGSQKTMDFVSKWLMLVDENERTSLDSTPNRDIWQLAHVYGLLEYDQNDILSLYSACRIAESLDSNKPFYENVSVDEQGSRSKVRENLFQSMFRHLWTNICVLCRTNKDTKQWIHNYALITKYYPSDNVLQGVELMHMKVKIEFMNLIYLILLNGKTPQPIQLIQQLLKDTGLMKDDIDVDHLNLNGSSCLKLLSTIIQTINRYFEQNNANNGTLMMDIQHWILSTLKGSKKSSQQEIISLLKILNEPSCHLSLPMKQFLFDELFNILIENSPQDHREAQQKFNDFWNRTSLLPVIMDCVTNENLENYQIPYHPSVITNENQNHVVLDLFFFHLRRFANSEKVTIELINKILLATSPLINNPNQINIAEKIFKQLKEYFVLQTTASFLCDSDINVADQQRIAHKLNTIIAQYLIIQEPDVHLSSSLQLFCTTIITKRSWNFLLDLLKLELIQHENAQWADKLHSLFVSNVTVQRNRHLNFSHQIQFTLTTDTTSSIFPTLHQPYDELNQLINQCVKNNDPAQRWVPLTNWIRTKLTANPLILNAVEIKVMILLNIYYNYYCNAELNLLDNLLTVIENTLQPCEEEKRVFRAFLQPEQYMIGYPTGDNAQYKNYLNDLFEINFQDDKQLPIRHTLVNLLAMILLGGKENTLWMFAFDPLKLEGTYGFGSTATSPIQRNGVHYDCGCVINERGELEQLHGGNQLNVPAVYVVFFATYGAMAWNLLLFQESVDNLYHPILAKHAVDPTAADLRVENTDLRGKVCYFVCTRLLATNMFLETQRNQDDACLLYNRCFELFAQFTRQLNQYPWIKPLYTNNNEKLLAENEFQSKIFYPTQTKLGEYKKTIDCIQSQSKRQTKLQNFIAEKPIIIENIHFRIELCSPESSLLPLKILRRLLESFEVLKMTRYIYALAQFHILLHRTFTQLIEQEEFYGITLNEVYKRASQSRNPLIQISQEEKYRKIIDNGIEAFNAYHKFANGQIRPGACDITQGFETISIDTPIGDLVETENYDQGNFVMRILSTLIACHNNLLILLERELSTHEETLDLGPLKDMIHALSEREISILQITNDNMGVITLNNMNCQWIEKLTRASLENEKDYFLKFNTPLKFNFLYVQSYLIRTYILYCPINYQQIKGKYQCCTRKKLGLKRNCEININDDYLLANEWNHLENKSYDQLLNESNFLERIMDILNESNEDYSSMNLLEFIQNKNYSPRFAEQYEQFGMKDFSLSKIKNVYQLYQQAINQLQHAYANVSHLIRIPLTEELNNALDDKFKSLYLFSCDQVKKEEYQAQTRSITELLNDFKDIEDFVERESSKSLIETCRVLSIESPILALISEEIKCENYVPICLKLIEIRSKLQEKIINIEEQTTSLWNARLDSPVTDQSKENSFNLFRKKDNIDDNDFLRFDSEPDSHHESDIPIIPEIKDPFQNVFDWLSPELSIDELANPKLVPSQPNPGEATSEPVPPEPYRPEPASLLQLNIKLASSPASTLFTNCQDQLAQKSAKPPNKRFSIPFKDGKLGKYMCGPEKFYEKLKSIFTEKKYDSETLAIIDRNQIFIDFMAEKKNNILPVIEEEYSIIEKSLLIPIILEFQNEQYQYYATSEAKISAILIRFIVDQELAFNTNENYFSVFDSFKQYIAEDCQINNMHRLDPQRPISVQISQCNEKTNIFCQVTFTKDETQNPYFNPSTTWKQLSLWLKNHGVQTENSINGYYFWHVKQQLIIDGDHTIASTLDQSESVDIDVISEDSVADIILSYDKISQTIRILKSCSVRGLLGNSNYLTQLNLKVSREDCTLVFVSNAPEKQILNDSDMDKSIEYYASMTDKPVHFQISILIQIIRYNDQTQIPLPLSHRNLTIKDLLEMIEAKDSHMYLASCETKLVLSNNMILSTINETKFFLVKESQTCLVSIEQSKDVLLVIDDGTMRDQRYIIDATMNDVYQHHKNIGQDQYLSYNNDIAPSRDTSLRLFINPTTLSVVFNITYEKPEAHVTVESDEQQEPIRFQCSPSMSFGRLHEIVCQLWKLKKNFYSITLSDESIPDEDCSLTDTGESLADIRLKIISTTDTKCKIEYQNTAILISTTNETLLKSILDEALEKLLIPRNAEDSFKFCLLDDPDNPTEVDLDSNINDMRSILPPKTDTIPFLLEKCEN</sequence>
<feature type="region of interest" description="Disordered" evidence="1">
    <location>
        <begin position="5033"/>
        <end position="5054"/>
    </location>
</feature>
<proteinExistence type="predicted"/>
<dbReference type="InterPro" id="IPR031248">
    <property type="entry name" value="RNF213"/>
</dbReference>
<accession>A0A818ANK8</accession>
<dbReference type="GO" id="GO:0016887">
    <property type="term" value="F:ATP hydrolysis activity"/>
    <property type="evidence" value="ECO:0007669"/>
    <property type="project" value="InterPro"/>
</dbReference>
<evidence type="ECO:0000313" key="3">
    <source>
        <dbReference type="EMBL" id="CAF4306374.1"/>
    </source>
</evidence>